<dbReference type="Gene3D" id="3.20.20.70">
    <property type="entry name" value="Aldolase class I"/>
    <property type="match status" value="1"/>
</dbReference>
<dbReference type="Pfam" id="PF03537">
    <property type="entry name" value="Glyco_hydro_114"/>
    <property type="match status" value="1"/>
</dbReference>
<comment type="caution">
    <text evidence="2">The sequence shown here is derived from an EMBL/GenBank/DDBJ whole genome shotgun (WGS) entry which is preliminary data.</text>
</comment>
<reference evidence="2 3" key="1">
    <citation type="journal article" date="2005" name="Int. J. Syst. Evol. Microbiol.">
        <title>Bacillus litoralis sp. nov., isolated from a tidal flat of the Yellow Sea in Korea.</title>
        <authorList>
            <person name="Yoon J.H."/>
            <person name="Oh T.K."/>
        </authorList>
    </citation>
    <scope>NUCLEOTIDE SEQUENCE [LARGE SCALE GENOMIC DNA]</scope>
    <source>
        <strain evidence="2 3">SW-211</strain>
    </source>
</reference>
<dbReference type="PANTHER" id="PTHR35882">
    <property type="entry name" value="PELA"/>
    <property type="match status" value="1"/>
</dbReference>
<name>A0A5C6UYD4_9BACI</name>
<sequence>MFWYDPLYDVKSFSIFYGNPTEQKVENLKEFDAVILEPTAFSKVDITSLKESDVKVFGYVSLMQLENWNEELKKHIADSDYAELNGERIYIEEWDTYVMDLRESHYRDALRWKIENYVIANGLDGVFFDTVDDLDYYFHEDQEMQQNMRSGYVSLLEELKSAYPELLILQNRGFDTLKTASKPYIDGVLWEGFEASDLQESEWAKTWLKYFKKEQLIGKVRVLTVVTDEESLKLSEKHRFPAFMRTGGTYQE</sequence>
<dbReference type="Proteomes" id="UP000321363">
    <property type="component" value="Unassembled WGS sequence"/>
</dbReference>
<dbReference type="InterPro" id="IPR017853">
    <property type="entry name" value="GH"/>
</dbReference>
<dbReference type="OrthoDB" id="2380315at2"/>
<dbReference type="EMBL" id="VOQF01000033">
    <property type="protein sequence ID" value="TXC78503.1"/>
    <property type="molecule type" value="Genomic_DNA"/>
</dbReference>
<dbReference type="InterPro" id="IPR004352">
    <property type="entry name" value="GH114_TIM-barrel"/>
</dbReference>
<dbReference type="InterPro" id="IPR013785">
    <property type="entry name" value="Aldolase_TIM"/>
</dbReference>
<dbReference type="RefSeq" id="WP_146950892.1">
    <property type="nucleotide sequence ID" value="NZ_VOQF01000033.1"/>
</dbReference>
<protein>
    <submittedName>
        <fullName evidence="2">Endo alpha-1,4 polygalactosaminidase</fullName>
    </submittedName>
</protein>
<evidence type="ECO:0000313" key="3">
    <source>
        <dbReference type="Proteomes" id="UP000321363"/>
    </source>
</evidence>
<proteinExistence type="predicted"/>
<dbReference type="PANTHER" id="PTHR35882:SF2">
    <property type="entry name" value="PELA"/>
    <property type="match status" value="1"/>
</dbReference>
<organism evidence="2 3">
    <name type="scientific">Metabacillus litoralis</name>
    <dbReference type="NCBI Taxonomy" id="152268"/>
    <lineage>
        <taxon>Bacteria</taxon>
        <taxon>Bacillati</taxon>
        <taxon>Bacillota</taxon>
        <taxon>Bacilli</taxon>
        <taxon>Bacillales</taxon>
        <taxon>Bacillaceae</taxon>
        <taxon>Metabacillus</taxon>
    </lineage>
</organism>
<dbReference type="AlphaFoldDB" id="A0A5C6UYD4"/>
<evidence type="ECO:0000313" key="2">
    <source>
        <dbReference type="EMBL" id="TXC78503.1"/>
    </source>
</evidence>
<evidence type="ECO:0000259" key="1">
    <source>
        <dbReference type="Pfam" id="PF03537"/>
    </source>
</evidence>
<gene>
    <name evidence="2" type="ORF">FS935_22725</name>
</gene>
<dbReference type="SUPFAM" id="SSF51445">
    <property type="entry name" value="(Trans)glycosidases"/>
    <property type="match status" value="1"/>
</dbReference>
<accession>A0A5C6UYD4</accession>
<keyword evidence="3" id="KW-1185">Reference proteome</keyword>
<feature type="domain" description="Glycoside-hydrolase family GH114 TIM-barrel" evidence="1">
    <location>
        <begin position="21"/>
        <end position="194"/>
    </location>
</feature>